<protein>
    <recommendedName>
        <fullName evidence="1">KAP NTPase domain-containing protein</fullName>
    </recommendedName>
</protein>
<accession>A0A167JQS0</accession>
<dbReference type="PATRIC" id="fig|1365257.3.peg.4411"/>
<dbReference type="AlphaFoldDB" id="A0A167JQS0"/>
<dbReference type="RefSeq" id="WP_063382628.1">
    <property type="nucleotide sequence ID" value="NZ_AUXX01000045.1"/>
</dbReference>
<gene>
    <name evidence="2" type="ORF">N478_05465</name>
</gene>
<sequence>MKTKRWDEEIKIDSISYPADKLNRKTDADLLTKVLLNRYESGKEQSNKSSYVLNLNAEWGAGKTYFVRRWCEDLKQNHPVVYIDAWANDFMDSPVITVLSEIKEQLLESIDQRKVTAPAKLRLKNIGYSVLPKILAALVKRYGGFDINELLEEDSTSQKTETESKELDLSKAMEAMASQAFTEYSQYKEGVKTLKKTIKELMKYSIDNPKENLVALKRDYPVFVFIDELDRCRPTYAVEMLEAIKHIFDIEGLVIVVSTHTEELQHTIKVLYGNDFNADDYLRRFFHAKYHLNVHLSEELIKANCDLRSIDPNCFTEKSIVLFPVVQNLKYQDPDSYRDSIVKIVAKVANWMELSPRSAIQLTERLIVCIELLENGKSYDIILISYLLAMYMFDYNRAYEPVSSKIISEGTNFYIGKNQEQYLFDKFQTKLGISLTELSSELIQLHDLSKTLDQWYYCHNRNQRVIDYDSESALRGLSQASAQLTISNYFDIVLGLENVDFDTGLSLRRLVDYDGRGDMEAKAGAKYMMLYYGLANTRLNEYIELIELSSKFRENTL</sequence>
<dbReference type="Proteomes" id="UP000076661">
    <property type="component" value="Unassembled WGS sequence"/>
</dbReference>
<evidence type="ECO:0000313" key="2">
    <source>
        <dbReference type="EMBL" id="KZN61522.1"/>
    </source>
</evidence>
<dbReference type="InterPro" id="IPR027417">
    <property type="entry name" value="P-loop_NTPase"/>
</dbReference>
<comment type="caution">
    <text evidence="2">The sequence shown here is derived from an EMBL/GenBank/DDBJ whole genome shotgun (WGS) entry which is preliminary data.</text>
</comment>
<feature type="domain" description="KAP NTPase" evidence="1">
    <location>
        <begin position="47"/>
        <end position="302"/>
    </location>
</feature>
<reference evidence="2 3" key="1">
    <citation type="submission" date="2013-07" db="EMBL/GenBank/DDBJ databases">
        <title>Comparative Genomic and Metabolomic Analysis of Twelve Strains of Pseudoalteromonas luteoviolacea.</title>
        <authorList>
            <person name="Vynne N.G."/>
            <person name="Mansson M."/>
            <person name="Gram L."/>
        </authorList>
    </citation>
    <scope>NUCLEOTIDE SEQUENCE [LARGE SCALE GENOMIC DNA]</scope>
    <source>
        <strain evidence="2 3">S4060-1</strain>
    </source>
</reference>
<evidence type="ECO:0000259" key="1">
    <source>
        <dbReference type="Pfam" id="PF07693"/>
    </source>
</evidence>
<proteinExistence type="predicted"/>
<dbReference type="SUPFAM" id="SSF52540">
    <property type="entry name" value="P-loop containing nucleoside triphosphate hydrolases"/>
    <property type="match status" value="1"/>
</dbReference>
<organism evidence="2 3">
    <name type="scientific">Pseudoalteromonas luteoviolacea S4060-1</name>
    <dbReference type="NCBI Taxonomy" id="1365257"/>
    <lineage>
        <taxon>Bacteria</taxon>
        <taxon>Pseudomonadati</taxon>
        <taxon>Pseudomonadota</taxon>
        <taxon>Gammaproteobacteria</taxon>
        <taxon>Alteromonadales</taxon>
        <taxon>Pseudoalteromonadaceae</taxon>
        <taxon>Pseudoalteromonas</taxon>
    </lineage>
</organism>
<dbReference type="Gene3D" id="3.40.50.300">
    <property type="entry name" value="P-loop containing nucleotide triphosphate hydrolases"/>
    <property type="match status" value="1"/>
</dbReference>
<name>A0A167JQS0_9GAMM</name>
<evidence type="ECO:0000313" key="3">
    <source>
        <dbReference type="Proteomes" id="UP000076661"/>
    </source>
</evidence>
<dbReference type="EMBL" id="AUXX01000045">
    <property type="protein sequence ID" value="KZN61522.1"/>
    <property type="molecule type" value="Genomic_DNA"/>
</dbReference>
<dbReference type="InterPro" id="IPR011646">
    <property type="entry name" value="KAP_P-loop"/>
</dbReference>
<dbReference type="Pfam" id="PF07693">
    <property type="entry name" value="KAP_NTPase"/>
    <property type="match status" value="1"/>
</dbReference>